<keyword evidence="4 6" id="KW-1133">Transmembrane helix</keyword>
<dbReference type="InterPro" id="IPR004307">
    <property type="entry name" value="TspO_MBR"/>
</dbReference>
<feature type="transmembrane region" description="Helical" evidence="6">
    <location>
        <begin position="53"/>
        <end position="71"/>
    </location>
</feature>
<evidence type="ECO:0000313" key="8">
    <source>
        <dbReference type="Proteomes" id="UP000295756"/>
    </source>
</evidence>
<evidence type="ECO:0000256" key="1">
    <source>
        <dbReference type="ARBA" id="ARBA00004141"/>
    </source>
</evidence>
<feature type="transmembrane region" description="Helical" evidence="6">
    <location>
        <begin position="134"/>
        <end position="156"/>
    </location>
</feature>
<comment type="similarity">
    <text evidence="2">Belongs to the TspO/BZRP family.</text>
</comment>
<accession>A0ABX5SKK6</accession>
<dbReference type="Proteomes" id="UP000295756">
    <property type="component" value="Chromosome"/>
</dbReference>
<dbReference type="EMBL" id="CP037939">
    <property type="protein sequence ID" value="QBR47066.1"/>
    <property type="molecule type" value="Genomic_DNA"/>
</dbReference>
<comment type="subcellular location">
    <subcellularLocation>
        <location evidence="1">Membrane</location>
        <topology evidence="1">Multi-pass membrane protein</topology>
    </subcellularLocation>
</comment>
<keyword evidence="5 6" id="KW-0472">Membrane</keyword>
<keyword evidence="8" id="KW-1185">Reference proteome</keyword>
<dbReference type="PANTHER" id="PTHR10057">
    <property type="entry name" value="PERIPHERAL-TYPE BENZODIAZEPINE RECEPTOR"/>
    <property type="match status" value="1"/>
</dbReference>
<dbReference type="PANTHER" id="PTHR10057:SF0">
    <property type="entry name" value="TRANSLOCATOR PROTEIN"/>
    <property type="match status" value="1"/>
</dbReference>
<evidence type="ECO:0000256" key="5">
    <source>
        <dbReference type="ARBA" id="ARBA00023136"/>
    </source>
</evidence>
<dbReference type="RefSeq" id="WP_013975228.1">
    <property type="nucleotide sequence ID" value="NZ_CP037939.1"/>
</dbReference>
<sequence length="157" mass="18048">MKRNSVTLKSIAFIVAILILGTLSSFSVEWIRGLSIGDIYGTFNLPPLAPPKWLFGPAWGLLYILLGIYCANLSFVKNNRHILYTYMYVQLTLNIFWTVVFFSFSNFLFATIMIVVMDILVMAIIWIDRRPIKLLLVPYLLWLLFATYLSVSVLVLN</sequence>
<dbReference type="Gene3D" id="1.20.1260.100">
    <property type="entry name" value="TspO/MBR protein"/>
    <property type="match status" value="1"/>
</dbReference>
<evidence type="ECO:0000313" key="7">
    <source>
        <dbReference type="EMBL" id="QBR47066.1"/>
    </source>
</evidence>
<organism evidence="7 8">
    <name type="scientific">Leuconostoc kimchii</name>
    <dbReference type="NCBI Taxonomy" id="136609"/>
    <lineage>
        <taxon>Bacteria</taxon>
        <taxon>Bacillati</taxon>
        <taxon>Bacillota</taxon>
        <taxon>Bacilli</taxon>
        <taxon>Lactobacillales</taxon>
        <taxon>Lactobacillaceae</taxon>
        <taxon>Leuconostoc</taxon>
    </lineage>
</organism>
<dbReference type="InterPro" id="IPR038330">
    <property type="entry name" value="TspO/MBR-related_sf"/>
</dbReference>
<feature type="transmembrane region" description="Helical" evidence="6">
    <location>
        <begin position="108"/>
        <end position="127"/>
    </location>
</feature>
<dbReference type="CDD" id="cd15904">
    <property type="entry name" value="TSPO_MBR"/>
    <property type="match status" value="1"/>
</dbReference>
<evidence type="ECO:0000256" key="2">
    <source>
        <dbReference type="ARBA" id="ARBA00007524"/>
    </source>
</evidence>
<evidence type="ECO:0000256" key="6">
    <source>
        <dbReference type="SAM" id="Phobius"/>
    </source>
</evidence>
<proteinExistence type="inferred from homology"/>
<dbReference type="PIRSF" id="PIRSF005859">
    <property type="entry name" value="PBR"/>
    <property type="match status" value="1"/>
</dbReference>
<feature type="transmembrane region" description="Helical" evidence="6">
    <location>
        <begin position="12"/>
        <end position="33"/>
    </location>
</feature>
<keyword evidence="3 6" id="KW-0812">Transmembrane</keyword>
<dbReference type="Pfam" id="PF03073">
    <property type="entry name" value="TspO_MBR"/>
    <property type="match status" value="1"/>
</dbReference>
<name>A0ABX5SKK6_9LACO</name>
<protein>
    <submittedName>
        <fullName evidence="7">Tryptophan-rich sensory protein</fullName>
    </submittedName>
</protein>
<gene>
    <name evidence="7" type="ORF">EW139_02605</name>
</gene>
<evidence type="ECO:0000256" key="4">
    <source>
        <dbReference type="ARBA" id="ARBA00022989"/>
    </source>
</evidence>
<reference evidence="7 8" key="1">
    <citation type="submission" date="2019-03" db="EMBL/GenBank/DDBJ databases">
        <title>Complete Genome Sequence of Leuconostoc kimchii strain NKJ218 Isolated from Homemade Kimchi.</title>
        <authorList>
            <person name="Jung J.Y."/>
            <person name="Jin H.M."/>
            <person name="Jung J.-W."/>
            <person name="Lee S.-Y."/>
            <person name="Ryu B.-G."/>
            <person name="Han S.-S."/>
            <person name="Kang H.K."/>
            <person name="Choi H.W."/>
            <person name="Chung E.J."/>
            <person name="Choi K.-M."/>
        </authorList>
    </citation>
    <scope>NUCLEOTIDE SEQUENCE [LARGE SCALE GENOMIC DNA]</scope>
    <source>
        <strain evidence="7 8">NKJ218</strain>
    </source>
</reference>
<feature type="transmembrane region" description="Helical" evidence="6">
    <location>
        <begin position="83"/>
        <end position="102"/>
    </location>
</feature>
<evidence type="ECO:0000256" key="3">
    <source>
        <dbReference type="ARBA" id="ARBA00022692"/>
    </source>
</evidence>